<evidence type="ECO:0000256" key="18">
    <source>
        <dbReference type="ARBA" id="ARBA00041418"/>
    </source>
</evidence>
<protein>
    <recommendedName>
        <fullName evidence="17">Probable peptidoglycan glycosyltransferase FtsW</fullName>
        <ecNumber evidence="19">2.4.99.28</ecNumber>
    </recommendedName>
    <alternativeName>
        <fullName evidence="18">Cell division protein FtsW</fullName>
    </alternativeName>
    <alternativeName>
        <fullName evidence="15">Cell wall polymerase</fullName>
    </alternativeName>
    <alternativeName>
        <fullName evidence="14">Peptidoglycan polymerase</fullName>
    </alternativeName>
</protein>
<comment type="similarity">
    <text evidence="16">Belongs to the SEDS family. FtsW subfamily.</text>
</comment>
<comment type="function">
    <text evidence="21">Peptidoglycan polymerase that is essential for cell division.</text>
</comment>
<evidence type="ECO:0000313" key="23">
    <source>
        <dbReference type="EMBL" id="GAA4805454.1"/>
    </source>
</evidence>
<comment type="caution">
    <text evidence="23">The sequence shown here is derived from an EMBL/GenBank/DDBJ whole genome shotgun (WGS) entry which is preliminary data.</text>
</comment>
<comment type="subcellular location">
    <subcellularLocation>
        <location evidence="1">Cell membrane</location>
        <topology evidence="1">Multi-pass membrane protein</topology>
    </subcellularLocation>
</comment>
<feature type="transmembrane region" description="Helical" evidence="22">
    <location>
        <begin position="187"/>
        <end position="204"/>
    </location>
</feature>
<evidence type="ECO:0000256" key="13">
    <source>
        <dbReference type="ARBA" id="ARBA00023316"/>
    </source>
</evidence>
<comment type="pathway">
    <text evidence="2">Cell wall biogenesis; peptidoglycan biosynthesis.</text>
</comment>
<reference evidence="24" key="1">
    <citation type="journal article" date="2019" name="Int. J. Syst. Evol. Microbiol.">
        <title>The Global Catalogue of Microorganisms (GCM) 10K type strain sequencing project: providing services to taxonomists for standard genome sequencing and annotation.</title>
        <authorList>
            <consortium name="The Broad Institute Genomics Platform"/>
            <consortium name="The Broad Institute Genome Sequencing Center for Infectious Disease"/>
            <person name="Wu L."/>
            <person name="Ma J."/>
        </authorList>
    </citation>
    <scope>NUCLEOTIDE SEQUENCE [LARGE SCALE GENOMIC DNA]</scope>
    <source>
        <strain evidence="24">JCM 17979</strain>
    </source>
</reference>
<dbReference type="PANTHER" id="PTHR30474">
    <property type="entry name" value="CELL CYCLE PROTEIN"/>
    <property type="match status" value="1"/>
</dbReference>
<dbReference type="EMBL" id="BAABHO010000050">
    <property type="protein sequence ID" value="GAA4805454.1"/>
    <property type="molecule type" value="Genomic_DNA"/>
</dbReference>
<keyword evidence="3" id="KW-1003">Cell membrane</keyword>
<keyword evidence="6" id="KW-0808">Transferase</keyword>
<dbReference type="InterPro" id="IPR001182">
    <property type="entry name" value="FtsW/RodA"/>
</dbReference>
<evidence type="ECO:0000256" key="8">
    <source>
        <dbReference type="ARBA" id="ARBA00022960"/>
    </source>
</evidence>
<evidence type="ECO:0000256" key="14">
    <source>
        <dbReference type="ARBA" id="ARBA00032370"/>
    </source>
</evidence>
<feature type="transmembrane region" description="Helical" evidence="22">
    <location>
        <begin position="211"/>
        <end position="231"/>
    </location>
</feature>
<feature type="transmembrane region" description="Helical" evidence="22">
    <location>
        <begin position="33"/>
        <end position="54"/>
    </location>
</feature>
<evidence type="ECO:0000256" key="15">
    <source>
        <dbReference type="ARBA" id="ARBA00033270"/>
    </source>
</evidence>
<feature type="transmembrane region" description="Helical" evidence="22">
    <location>
        <begin position="74"/>
        <end position="92"/>
    </location>
</feature>
<dbReference type="PROSITE" id="PS00428">
    <property type="entry name" value="FTSW_RODA_SPOVE"/>
    <property type="match status" value="1"/>
</dbReference>
<keyword evidence="9" id="KW-0573">Peptidoglycan synthesis</keyword>
<feature type="transmembrane region" description="Helical" evidence="22">
    <location>
        <begin position="329"/>
        <end position="351"/>
    </location>
</feature>
<evidence type="ECO:0000256" key="2">
    <source>
        <dbReference type="ARBA" id="ARBA00004752"/>
    </source>
</evidence>
<keyword evidence="4" id="KW-0132">Cell division</keyword>
<evidence type="ECO:0000256" key="10">
    <source>
        <dbReference type="ARBA" id="ARBA00022989"/>
    </source>
</evidence>
<evidence type="ECO:0000256" key="12">
    <source>
        <dbReference type="ARBA" id="ARBA00023306"/>
    </source>
</evidence>
<organism evidence="23 24">
    <name type="scientific">Actinomycetospora chlora</name>
    <dbReference type="NCBI Taxonomy" id="663608"/>
    <lineage>
        <taxon>Bacteria</taxon>
        <taxon>Bacillati</taxon>
        <taxon>Actinomycetota</taxon>
        <taxon>Actinomycetes</taxon>
        <taxon>Pseudonocardiales</taxon>
        <taxon>Pseudonocardiaceae</taxon>
        <taxon>Actinomycetospora</taxon>
    </lineage>
</organism>
<evidence type="ECO:0000256" key="16">
    <source>
        <dbReference type="ARBA" id="ARBA00038053"/>
    </source>
</evidence>
<keyword evidence="12" id="KW-0131">Cell cycle</keyword>
<keyword evidence="7 22" id="KW-0812">Transmembrane</keyword>
<dbReference type="Proteomes" id="UP001500928">
    <property type="component" value="Unassembled WGS sequence"/>
</dbReference>
<sequence length="410" mass="42551">MSVTSESVGAVGRRLLALRRAVRGVLARPLTSFHLVVGLSAVLTGLGLVIVLSASSIDSLTATGNPYGVFEHQVVYCALGAIAFAGAMRVAPERWRAWSPWLLLACLVGLAAVLVPGLGSSVAGARKWFVLAGVSLQPSEPAKLALVLWGAHVLVARRRAAEHWRALLPLVPVALLVAGLVVLQPDLGSAIGIVVILFSLLWFAPVPMRLIAGLGAGAVASVAVLAVGASYRMQRLTSFLSPDTVDPLGPGYQAREALYSLGDGGLLGTGLGQGTAQWNYLPNASNDFVFAVLGEQLGMVGSVAVLALYGVLGYAGLRIASRSDDPWTRIVVATLTAFLVSQAMINVGYVLGLLPVTGITLPLLSSGGSSVVVTLACLGILAAAARREPAARAALAGRSPGRRWLRGRRR</sequence>
<evidence type="ECO:0000256" key="1">
    <source>
        <dbReference type="ARBA" id="ARBA00004651"/>
    </source>
</evidence>
<keyword evidence="8" id="KW-0133">Cell shape</keyword>
<evidence type="ECO:0000256" key="7">
    <source>
        <dbReference type="ARBA" id="ARBA00022692"/>
    </source>
</evidence>
<evidence type="ECO:0000256" key="6">
    <source>
        <dbReference type="ARBA" id="ARBA00022679"/>
    </source>
</evidence>
<evidence type="ECO:0000313" key="24">
    <source>
        <dbReference type="Proteomes" id="UP001500928"/>
    </source>
</evidence>
<dbReference type="PANTHER" id="PTHR30474:SF2">
    <property type="entry name" value="PEPTIDOGLYCAN GLYCOSYLTRANSFERASE FTSW-RELATED"/>
    <property type="match status" value="1"/>
</dbReference>
<dbReference type="InterPro" id="IPR018365">
    <property type="entry name" value="Cell_cycle_FtsW-rel_CS"/>
</dbReference>
<evidence type="ECO:0000256" key="20">
    <source>
        <dbReference type="ARBA" id="ARBA00049902"/>
    </source>
</evidence>
<keyword evidence="13" id="KW-0961">Cell wall biogenesis/degradation</keyword>
<dbReference type="NCBIfam" id="TIGR02614">
    <property type="entry name" value="ftsW"/>
    <property type="match status" value="1"/>
</dbReference>
<dbReference type="EC" id="2.4.99.28" evidence="19"/>
<keyword evidence="24" id="KW-1185">Reference proteome</keyword>
<evidence type="ECO:0000256" key="17">
    <source>
        <dbReference type="ARBA" id="ARBA00041185"/>
    </source>
</evidence>
<evidence type="ECO:0000256" key="5">
    <source>
        <dbReference type="ARBA" id="ARBA00022676"/>
    </source>
</evidence>
<evidence type="ECO:0000256" key="4">
    <source>
        <dbReference type="ARBA" id="ARBA00022618"/>
    </source>
</evidence>
<keyword evidence="10 22" id="KW-1133">Transmembrane helix</keyword>
<evidence type="ECO:0000256" key="21">
    <source>
        <dbReference type="ARBA" id="ARBA00049966"/>
    </source>
</evidence>
<feature type="transmembrane region" description="Helical" evidence="22">
    <location>
        <begin position="297"/>
        <end position="317"/>
    </location>
</feature>
<evidence type="ECO:0000256" key="19">
    <source>
        <dbReference type="ARBA" id="ARBA00044770"/>
    </source>
</evidence>
<dbReference type="InterPro" id="IPR013437">
    <property type="entry name" value="FtsW"/>
</dbReference>
<accession>A0ABP9C9B7</accession>
<feature type="transmembrane region" description="Helical" evidence="22">
    <location>
        <begin position="98"/>
        <end position="118"/>
    </location>
</feature>
<name>A0ABP9C9B7_9PSEU</name>
<keyword evidence="5" id="KW-0328">Glycosyltransferase</keyword>
<evidence type="ECO:0000256" key="9">
    <source>
        <dbReference type="ARBA" id="ARBA00022984"/>
    </source>
</evidence>
<evidence type="ECO:0000256" key="3">
    <source>
        <dbReference type="ARBA" id="ARBA00022475"/>
    </source>
</evidence>
<gene>
    <name evidence="23" type="ORF">GCM10023200_48600</name>
</gene>
<proteinExistence type="inferred from homology"/>
<keyword evidence="11 22" id="KW-0472">Membrane</keyword>
<evidence type="ECO:0000256" key="22">
    <source>
        <dbReference type="SAM" id="Phobius"/>
    </source>
</evidence>
<feature type="transmembrane region" description="Helical" evidence="22">
    <location>
        <begin position="164"/>
        <end position="181"/>
    </location>
</feature>
<dbReference type="Pfam" id="PF01098">
    <property type="entry name" value="FTSW_RODA_SPOVE"/>
    <property type="match status" value="1"/>
</dbReference>
<feature type="transmembrane region" description="Helical" evidence="22">
    <location>
        <begin position="363"/>
        <end position="385"/>
    </location>
</feature>
<evidence type="ECO:0000256" key="11">
    <source>
        <dbReference type="ARBA" id="ARBA00023136"/>
    </source>
</evidence>
<comment type="catalytic activity">
    <reaction evidence="20">
        <text>[GlcNAc-(1-&gt;4)-Mur2Ac(oyl-L-Ala-gamma-D-Glu-L-Lys-D-Ala-D-Ala)](n)-di-trans,octa-cis-undecaprenyl diphosphate + beta-D-GlcNAc-(1-&gt;4)-Mur2Ac(oyl-L-Ala-gamma-D-Glu-L-Lys-D-Ala-D-Ala)-di-trans,octa-cis-undecaprenyl diphosphate = [GlcNAc-(1-&gt;4)-Mur2Ac(oyl-L-Ala-gamma-D-Glu-L-Lys-D-Ala-D-Ala)](n+1)-di-trans,octa-cis-undecaprenyl diphosphate + di-trans,octa-cis-undecaprenyl diphosphate + H(+)</text>
        <dbReference type="Rhea" id="RHEA:23708"/>
        <dbReference type="Rhea" id="RHEA-COMP:9602"/>
        <dbReference type="Rhea" id="RHEA-COMP:9603"/>
        <dbReference type="ChEBI" id="CHEBI:15378"/>
        <dbReference type="ChEBI" id="CHEBI:58405"/>
        <dbReference type="ChEBI" id="CHEBI:60033"/>
        <dbReference type="ChEBI" id="CHEBI:78435"/>
        <dbReference type="EC" id="2.4.99.28"/>
    </reaction>
</comment>
<dbReference type="RefSeq" id="WP_345421756.1">
    <property type="nucleotide sequence ID" value="NZ_BAABHO010000050.1"/>
</dbReference>